<evidence type="ECO:0000313" key="7">
    <source>
        <dbReference type="Proteomes" id="UP000231655"/>
    </source>
</evidence>
<dbReference type="Gene3D" id="1.10.10.10">
    <property type="entry name" value="Winged helix-like DNA-binding domain superfamily/Winged helix DNA-binding domain"/>
    <property type="match status" value="1"/>
</dbReference>
<dbReference type="PANTHER" id="PTHR43537">
    <property type="entry name" value="TRANSCRIPTIONAL REGULATOR, GNTR FAMILY"/>
    <property type="match status" value="1"/>
</dbReference>
<dbReference type="Pfam" id="PF07729">
    <property type="entry name" value="FCD"/>
    <property type="match status" value="1"/>
</dbReference>
<gene>
    <name evidence="5" type="ORF">CVM39_05540</name>
    <name evidence="6" type="ORF">SAMN06297129_3440</name>
</gene>
<name>A0A285JBZ8_9RHOB</name>
<evidence type="ECO:0000313" key="5">
    <source>
        <dbReference type="EMBL" id="PJE30906.1"/>
    </source>
</evidence>
<evidence type="ECO:0000313" key="6">
    <source>
        <dbReference type="EMBL" id="SNY57765.1"/>
    </source>
</evidence>
<dbReference type="EMBL" id="PGTD01000012">
    <property type="protein sequence ID" value="PJE30906.1"/>
    <property type="molecule type" value="Genomic_DNA"/>
</dbReference>
<keyword evidence="2" id="KW-0238">DNA-binding</keyword>
<dbReference type="InterPro" id="IPR036388">
    <property type="entry name" value="WH-like_DNA-bd_sf"/>
</dbReference>
<dbReference type="InterPro" id="IPR036390">
    <property type="entry name" value="WH_DNA-bd_sf"/>
</dbReference>
<dbReference type="Proteomes" id="UP000231702">
    <property type="component" value="Unassembled WGS sequence"/>
</dbReference>
<dbReference type="GO" id="GO:0003700">
    <property type="term" value="F:DNA-binding transcription factor activity"/>
    <property type="evidence" value="ECO:0007669"/>
    <property type="project" value="InterPro"/>
</dbReference>
<evidence type="ECO:0000256" key="3">
    <source>
        <dbReference type="ARBA" id="ARBA00023163"/>
    </source>
</evidence>
<keyword evidence="8" id="KW-1185">Reference proteome</keyword>
<dbReference type="SMART" id="SM00895">
    <property type="entry name" value="FCD"/>
    <property type="match status" value="1"/>
</dbReference>
<dbReference type="SUPFAM" id="SSF48008">
    <property type="entry name" value="GntR ligand-binding domain-like"/>
    <property type="match status" value="1"/>
</dbReference>
<keyword evidence="1" id="KW-0805">Transcription regulation</keyword>
<reference evidence="6 7" key="1">
    <citation type="submission" date="2017-09" db="EMBL/GenBank/DDBJ databases">
        <authorList>
            <person name="Ehlers B."/>
            <person name="Leendertz F.H."/>
        </authorList>
    </citation>
    <scope>NUCLEOTIDE SEQUENCE [LARGE SCALE GENOMIC DNA]</scope>
    <source>
        <strain evidence="6 7">CGMCC 1.12662</strain>
    </source>
</reference>
<proteinExistence type="predicted"/>
<dbReference type="GO" id="GO:0003677">
    <property type="term" value="F:DNA binding"/>
    <property type="evidence" value="ECO:0007669"/>
    <property type="project" value="UniProtKB-KW"/>
</dbReference>
<dbReference type="RefSeq" id="WP_097147133.1">
    <property type="nucleotide sequence ID" value="NZ_OBEA01000007.1"/>
</dbReference>
<evidence type="ECO:0000256" key="2">
    <source>
        <dbReference type="ARBA" id="ARBA00023125"/>
    </source>
</evidence>
<dbReference type="PROSITE" id="PS50949">
    <property type="entry name" value="HTH_GNTR"/>
    <property type="match status" value="1"/>
</dbReference>
<dbReference type="Proteomes" id="UP000231655">
    <property type="component" value="Unassembled WGS sequence"/>
</dbReference>
<dbReference type="InterPro" id="IPR011711">
    <property type="entry name" value="GntR_C"/>
</dbReference>
<dbReference type="InterPro" id="IPR000524">
    <property type="entry name" value="Tscrpt_reg_HTH_GntR"/>
</dbReference>
<dbReference type="Pfam" id="PF00392">
    <property type="entry name" value="GntR"/>
    <property type="match status" value="1"/>
</dbReference>
<dbReference type="PANTHER" id="PTHR43537:SF5">
    <property type="entry name" value="UXU OPERON TRANSCRIPTIONAL REGULATOR"/>
    <property type="match status" value="1"/>
</dbReference>
<dbReference type="EMBL" id="OBEA01000007">
    <property type="protein sequence ID" value="SNY57765.1"/>
    <property type="molecule type" value="Genomic_DNA"/>
</dbReference>
<protein>
    <submittedName>
        <fullName evidence="5">FadR family transcriptional regulator</fullName>
    </submittedName>
    <submittedName>
        <fullName evidence="6">Transcriptional regulator, GntR family</fullName>
    </submittedName>
</protein>
<organism evidence="6 7">
    <name type="scientific">Pseudooceanicola antarcticus</name>
    <dbReference type="NCBI Taxonomy" id="1247613"/>
    <lineage>
        <taxon>Bacteria</taxon>
        <taxon>Pseudomonadati</taxon>
        <taxon>Pseudomonadota</taxon>
        <taxon>Alphaproteobacteria</taxon>
        <taxon>Rhodobacterales</taxon>
        <taxon>Paracoccaceae</taxon>
        <taxon>Pseudooceanicola</taxon>
    </lineage>
</organism>
<dbReference type="SMART" id="SM00345">
    <property type="entry name" value="HTH_GNTR"/>
    <property type="match status" value="1"/>
</dbReference>
<accession>A0A285JBZ8</accession>
<evidence type="ECO:0000259" key="4">
    <source>
        <dbReference type="PROSITE" id="PS50949"/>
    </source>
</evidence>
<evidence type="ECO:0000256" key="1">
    <source>
        <dbReference type="ARBA" id="ARBA00023015"/>
    </source>
</evidence>
<dbReference type="CDD" id="cd07377">
    <property type="entry name" value="WHTH_GntR"/>
    <property type="match status" value="1"/>
</dbReference>
<sequence length="234" mass="25406">MQMPPKRKTLVVEVLDSLRAQITSGQYKPGDRLPSEARLTEEYGVSRTVVREAVAALRADGLVDPQRGAGVFVIEPEPAAVAPFSDVDTDRLSSMIELLELRAAIEVEAAALASQRRSPAQEEKIIGALQAVNEGAEGSGINHEADFNLHMAIAEATNNPRFVEVLKMLGAQMIPRHGLTSSGAPISPDYLALLKQEHEQIVNAVLDGDEVAARAAMRQHLKGSQTRYRRLLRG</sequence>
<keyword evidence="3" id="KW-0804">Transcription</keyword>
<dbReference type="Gene3D" id="1.20.120.530">
    <property type="entry name" value="GntR ligand-binding domain-like"/>
    <property type="match status" value="1"/>
</dbReference>
<reference evidence="5 8" key="2">
    <citation type="journal article" date="2018" name="Int. J. Syst. Evol. Microbiol.">
        <title>Pseudooceanicola lipolyticus sp. nov., a marine alphaproteobacterium, reclassification of Oceanicola flagellatus as Pseudooceanicola flagellatus comb. nov. and emended description of the genus Pseudooceanicola.</title>
        <authorList>
            <person name="Huang M.-M."/>
            <person name="Guo L.-L."/>
            <person name="Wu Y.-H."/>
            <person name="Lai Q.-L."/>
            <person name="Shao Z.-Z."/>
            <person name="Wang C.-S."/>
            <person name="Wu M."/>
            <person name="Xu X.-W."/>
        </authorList>
    </citation>
    <scope>NUCLEOTIDE SEQUENCE [LARGE SCALE GENOMIC DNA]</scope>
    <source>
        <strain evidence="5 8">Ar-45</strain>
    </source>
</reference>
<evidence type="ECO:0000313" key="8">
    <source>
        <dbReference type="Proteomes" id="UP000231702"/>
    </source>
</evidence>
<dbReference type="OrthoDB" id="9028214at2"/>
<dbReference type="InterPro" id="IPR008920">
    <property type="entry name" value="TF_FadR/GntR_C"/>
</dbReference>
<dbReference type="AlphaFoldDB" id="A0A285JBZ8"/>
<dbReference type="PRINTS" id="PR00035">
    <property type="entry name" value="HTHGNTR"/>
</dbReference>
<dbReference type="SUPFAM" id="SSF46785">
    <property type="entry name" value="Winged helix' DNA-binding domain"/>
    <property type="match status" value="1"/>
</dbReference>
<feature type="domain" description="HTH gntR-type" evidence="4">
    <location>
        <begin position="8"/>
        <end position="76"/>
    </location>
</feature>